<dbReference type="AlphaFoldDB" id="A0A078KLT6"/>
<feature type="transmembrane region" description="Helical" evidence="6">
    <location>
        <begin position="85"/>
        <end position="118"/>
    </location>
</feature>
<protein>
    <recommendedName>
        <fullName evidence="9">ABC transporter</fullName>
    </recommendedName>
</protein>
<evidence type="ECO:0000256" key="4">
    <source>
        <dbReference type="ARBA" id="ARBA00022989"/>
    </source>
</evidence>
<feature type="transmembrane region" description="Helical" evidence="6">
    <location>
        <begin position="45"/>
        <end position="64"/>
    </location>
</feature>
<name>A0A078KLT6_9FIRM</name>
<evidence type="ECO:0008006" key="9">
    <source>
        <dbReference type="Google" id="ProtNLM"/>
    </source>
</evidence>
<dbReference type="KEGG" id="ccel:CCDG5_0240"/>
<evidence type="ECO:0000313" key="7">
    <source>
        <dbReference type="EMBL" id="CDZ23383.1"/>
    </source>
</evidence>
<evidence type="ECO:0000256" key="1">
    <source>
        <dbReference type="ARBA" id="ARBA00004651"/>
    </source>
</evidence>
<dbReference type="OrthoDB" id="9794512at2"/>
<evidence type="ECO:0000313" key="8">
    <source>
        <dbReference type="Proteomes" id="UP000032431"/>
    </source>
</evidence>
<comment type="subcellular location">
    <subcellularLocation>
        <location evidence="1">Cell membrane</location>
        <topology evidence="1">Multi-pass membrane protein</topology>
    </subcellularLocation>
</comment>
<dbReference type="GO" id="GO:0005886">
    <property type="term" value="C:plasma membrane"/>
    <property type="evidence" value="ECO:0007669"/>
    <property type="project" value="UniProtKB-SubCell"/>
</dbReference>
<dbReference type="EMBL" id="LM995447">
    <property type="protein sequence ID" value="CDZ23383.1"/>
    <property type="molecule type" value="Genomic_DNA"/>
</dbReference>
<feature type="transmembrane region" description="Helical" evidence="6">
    <location>
        <begin position="156"/>
        <end position="172"/>
    </location>
</feature>
<organism evidence="7 8">
    <name type="scientific">[Clostridium] cellulosi</name>
    <dbReference type="NCBI Taxonomy" id="29343"/>
    <lineage>
        <taxon>Bacteria</taxon>
        <taxon>Bacillati</taxon>
        <taxon>Bacillota</taxon>
        <taxon>Clostridia</taxon>
        <taxon>Eubacteriales</taxon>
        <taxon>Oscillospiraceae</taxon>
        <taxon>Oscillospiraceae incertae sedis</taxon>
    </lineage>
</organism>
<dbReference type="PATRIC" id="fig|29343.3.peg.245"/>
<keyword evidence="8" id="KW-1185">Reference proteome</keyword>
<feature type="transmembrane region" description="Helical" evidence="6">
    <location>
        <begin position="12"/>
        <end position="33"/>
    </location>
</feature>
<sequence>MWAIYKREIRSYFNSAIGYVFIAAFVFFASWFFCAYSISYDNSNMSGTFGSMLLIYVFIIPILTMRTFSDEKRQKTDQALLTAPVSLLGIVMGKFLAALTIYAIGLSSFVVFALIIAGSGTLDTWSVVGNIVAMLLVGSAFIAIGEFISNLTESQVIAAVAGIFVLLILFLLDNIGSVVNVPFIQNIISAISISNRYQNFSAGIFSLPDAVFYLSIAVSFIFLTVRMLEKRRWS</sequence>
<dbReference type="PANTHER" id="PTHR30294">
    <property type="entry name" value="MEMBRANE COMPONENT OF ABC TRANSPORTER YHHJ-RELATED"/>
    <property type="match status" value="1"/>
</dbReference>
<dbReference type="GO" id="GO:0140359">
    <property type="term" value="F:ABC-type transporter activity"/>
    <property type="evidence" value="ECO:0007669"/>
    <property type="project" value="InterPro"/>
</dbReference>
<evidence type="ECO:0000256" key="3">
    <source>
        <dbReference type="ARBA" id="ARBA00022692"/>
    </source>
</evidence>
<dbReference type="HOGENOM" id="CLU_081003_0_0_9"/>
<proteinExistence type="predicted"/>
<reference evidence="8" key="1">
    <citation type="submission" date="2014-07" db="EMBL/GenBank/DDBJ databases">
        <authorList>
            <person name="Wibberg D."/>
        </authorList>
    </citation>
    <scope>NUCLEOTIDE SEQUENCE [LARGE SCALE GENOMIC DNA]</scope>
    <source>
        <strain evidence="8">DG5</strain>
    </source>
</reference>
<accession>A0A078KLT6</accession>
<dbReference type="Pfam" id="PF12679">
    <property type="entry name" value="ABC2_membrane_2"/>
    <property type="match status" value="1"/>
</dbReference>
<evidence type="ECO:0000256" key="5">
    <source>
        <dbReference type="ARBA" id="ARBA00023136"/>
    </source>
</evidence>
<feature type="transmembrane region" description="Helical" evidence="6">
    <location>
        <begin position="210"/>
        <end position="228"/>
    </location>
</feature>
<keyword evidence="3 6" id="KW-0812">Transmembrane</keyword>
<gene>
    <name evidence="7" type="ORF">CCDG5_0240</name>
</gene>
<dbReference type="Proteomes" id="UP000032431">
    <property type="component" value="Chromosome I"/>
</dbReference>
<evidence type="ECO:0000256" key="6">
    <source>
        <dbReference type="SAM" id="Phobius"/>
    </source>
</evidence>
<dbReference type="PANTHER" id="PTHR30294:SF29">
    <property type="entry name" value="MULTIDRUG ABC TRANSPORTER PERMEASE YBHS-RELATED"/>
    <property type="match status" value="1"/>
</dbReference>
<keyword evidence="5 6" id="KW-0472">Membrane</keyword>
<feature type="transmembrane region" description="Helical" evidence="6">
    <location>
        <begin position="124"/>
        <end position="144"/>
    </location>
</feature>
<evidence type="ECO:0000256" key="2">
    <source>
        <dbReference type="ARBA" id="ARBA00022475"/>
    </source>
</evidence>
<keyword evidence="4 6" id="KW-1133">Transmembrane helix</keyword>
<dbReference type="InterPro" id="IPR051449">
    <property type="entry name" value="ABC-2_transporter_component"/>
</dbReference>
<dbReference type="STRING" id="29343.CCDG5_0240"/>
<keyword evidence="2" id="KW-1003">Cell membrane</keyword>